<feature type="transmembrane region" description="Helical" evidence="1">
    <location>
        <begin position="26"/>
        <end position="45"/>
    </location>
</feature>
<keyword evidence="1" id="KW-1133">Transmembrane helix</keyword>
<evidence type="ECO:0000256" key="1">
    <source>
        <dbReference type="SAM" id="Phobius"/>
    </source>
</evidence>
<evidence type="ECO:0000313" key="3">
    <source>
        <dbReference type="Proteomes" id="UP001331761"/>
    </source>
</evidence>
<keyword evidence="3" id="KW-1185">Reference proteome</keyword>
<sequence>GLFALITSLDRFYCVMFPLKYLKRRVPYALTIMFSAYVIALIPVIKSIVDTYPYRELKTNIRAHYEMTVQSARNQSKLLRMTFTIALITSNTIILFTIPDIITLFNPNYSSNLFFIMNLNKGVVNIIIFLTTQKGFRRVLLGKSENSDAMLSVKRAKTVTVASHKGDGLH</sequence>
<accession>A0AAN8FCQ8</accession>
<name>A0AAN8FCQ8_TRICO</name>
<feature type="non-terminal residue" evidence="2">
    <location>
        <position position="1"/>
    </location>
</feature>
<reference evidence="2 3" key="1">
    <citation type="submission" date="2019-10" db="EMBL/GenBank/DDBJ databases">
        <title>Assembly and Annotation for the nematode Trichostrongylus colubriformis.</title>
        <authorList>
            <person name="Martin J."/>
        </authorList>
    </citation>
    <scope>NUCLEOTIDE SEQUENCE [LARGE SCALE GENOMIC DNA]</scope>
    <source>
        <strain evidence="2">G859</strain>
        <tissue evidence="2">Whole worm</tissue>
    </source>
</reference>
<proteinExistence type="predicted"/>
<keyword evidence="1" id="KW-0472">Membrane</keyword>
<dbReference type="EMBL" id="WIXE01017547">
    <property type="protein sequence ID" value="KAK5971637.1"/>
    <property type="molecule type" value="Genomic_DNA"/>
</dbReference>
<protein>
    <submittedName>
        <fullName evidence="2">Uncharacterized protein</fullName>
    </submittedName>
</protein>
<keyword evidence="1" id="KW-0812">Transmembrane</keyword>
<evidence type="ECO:0000313" key="2">
    <source>
        <dbReference type="EMBL" id="KAK5971637.1"/>
    </source>
</evidence>
<organism evidence="2 3">
    <name type="scientific">Trichostrongylus colubriformis</name>
    <name type="common">Black scour worm</name>
    <dbReference type="NCBI Taxonomy" id="6319"/>
    <lineage>
        <taxon>Eukaryota</taxon>
        <taxon>Metazoa</taxon>
        <taxon>Ecdysozoa</taxon>
        <taxon>Nematoda</taxon>
        <taxon>Chromadorea</taxon>
        <taxon>Rhabditida</taxon>
        <taxon>Rhabditina</taxon>
        <taxon>Rhabditomorpha</taxon>
        <taxon>Strongyloidea</taxon>
        <taxon>Trichostrongylidae</taxon>
        <taxon>Trichostrongylus</taxon>
    </lineage>
</organism>
<feature type="transmembrane region" description="Helical" evidence="1">
    <location>
        <begin position="83"/>
        <end position="105"/>
    </location>
</feature>
<dbReference type="Proteomes" id="UP001331761">
    <property type="component" value="Unassembled WGS sequence"/>
</dbReference>
<feature type="transmembrane region" description="Helical" evidence="1">
    <location>
        <begin position="111"/>
        <end position="130"/>
    </location>
</feature>
<dbReference type="AlphaFoldDB" id="A0AAN8FCQ8"/>
<dbReference type="Gene3D" id="1.20.1070.10">
    <property type="entry name" value="Rhodopsin 7-helix transmembrane proteins"/>
    <property type="match status" value="1"/>
</dbReference>
<comment type="caution">
    <text evidence="2">The sequence shown here is derived from an EMBL/GenBank/DDBJ whole genome shotgun (WGS) entry which is preliminary data.</text>
</comment>
<gene>
    <name evidence="2" type="ORF">GCK32_008067</name>
</gene>